<evidence type="ECO:0000313" key="4">
    <source>
        <dbReference type="EMBL" id="CAF3728283.1"/>
    </source>
</evidence>
<keyword evidence="6" id="KW-1185">Reference proteome</keyword>
<evidence type="ECO:0000313" key="2">
    <source>
        <dbReference type="EMBL" id="CAF0954806.1"/>
    </source>
</evidence>
<name>A0A814ZBR0_9BILA</name>
<gene>
    <name evidence="3" type="ORF">GPM918_LOCUS25679</name>
    <name evidence="2" type="ORF">OVA965_LOCUS12329</name>
    <name evidence="5" type="ORF">SRO942_LOCUS25706</name>
    <name evidence="4" type="ORF">TMI583_LOCUS12333</name>
</gene>
<dbReference type="EMBL" id="CAJNOK010004936">
    <property type="protein sequence ID" value="CAF0954806.1"/>
    <property type="molecule type" value="Genomic_DNA"/>
</dbReference>
<dbReference type="Proteomes" id="UP000663829">
    <property type="component" value="Unassembled WGS sequence"/>
</dbReference>
<evidence type="ECO:0000313" key="6">
    <source>
        <dbReference type="Proteomes" id="UP000663829"/>
    </source>
</evidence>
<organism evidence="3 6">
    <name type="scientific">Didymodactylos carnosus</name>
    <dbReference type="NCBI Taxonomy" id="1234261"/>
    <lineage>
        <taxon>Eukaryota</taxon>
        <taxon>Metazoa</taxon>
        <taxon>Spiralia</taxon>
        <taxon>Gnathifera</taxon>
        <taxon>Rotifera</taxon>
        <taxon>Eurotatoria</taxon>
        <taxon>Bdelloidea</taxon>
        <taxon>Philodinida</taxon>
        <taxon>Philodinidae</taxon>
        <taxon>Didymodactylos</taxon>
    </lineage>
</organism>
<dbReference type="Proteomes" id="UP000682733">
    <property type="component" value="Unassembled WGS sequence"/>
</dbReference>
<dbReference type="EMBL" id="CAJOBA010004941">
    <property type="protein sequence ID" value="CAF3728283.1"/>
    <property type="molecule type" value="Genomic_DNA"/>
</dbReference>
<dbReference type="EMBL" id="CAJOBC010010682">
    <property type="protein sequence ID" value="CAF4004766.1"/>
    <property type="molecule type" value="Genomic_DNA"/>
</dbReference>
<evidence type="ECO:0000313" key="5">
    <source>
        <dbReference type="EMBL" id="CAF4004766.1"/>
    </source>
</evidence>
<feature type="compositionally biased region" description="Polar residues" evidence="1">
    <location>
        <begin position="98"/>
        <end position="114"/>
    </location>
</feature>
<evidence type="ECO:0000313" key="3">
    <source>
        <dbReference type="EMBL" id="CAF1241461.1"/>
    </source>
</evidence>
<dbReference type="Proteomes" id="UP000677228">
    <property type="component" value="Unassembled WGS sequence"/>
</dbReference>
<evidence type="ECO:0000256" key="1">
    <source>
        <dbReference type="SAM" id="MobiDB-lite"/>
    </source>
</evidence>
<dbReference type="AlphaFoldDB" id="A0A814ZBR0"/>
<accession>A0A814ZBR0</accession>
<proteinExistence type="predicted"/>
<sequence>MNSQPCILTNQDQFFFPRKIPIVTSSLTSYDYDDDKSQKSISTLPRVQIVGTPYTDIDDHISEQIPSTIATVLPHIAKQERHNTVCLEDDSNEDEKPQQQPISLPSLRQSPSKRSQVDPDIFRKAYEKALSVARSKMLQTNHYSLDASRITNRVLYSYFSHTPYCMFKPTTCTHKHQRQDKASLLSKKVKPNQIRKNIFDDVIVENYIRW</sequence>
<reference evidence="3" key="1">
    <citation type="submission" date="2021-02" db="EMBL/GenBank/DDBJ databases">
        <authorList>
            <person name="Nowell W R."/>
        </authorList>
    </citation>
    <scope>NUCLEOTIDE SEQUENCE</scope>
</reference>
<dbReference type="Proteomes" id="UP000681722">
    <property type="component" value="Unassembled WGS sequence"/>
</dbReference>
<feature type="region of interest" description="Disordered" evidence="1">
    <location>
        <begin position="88"/>
        <end position="118"/>
    </location>
</feature>
<comment type="caution">
    <text evidence="3">The sequence shown here is derived from an EMBL/GenBank/DDBJ whole genome shotgun (WGS) entry which is preliminary data.</text>
</comment>
<dbReference type="OrthoDB" id="10034428at2759"/>
<dbReference type="EMBL" id="CAJNOQ010010055">
    <property type="protein sequence ID" value="CAF1241461.1"/>
    <property type="molecule type" value="Genomic_DNA"/>
</dbReference>
<protein>
    <submittedName>
        <fullName evidence="3">Uncharacterized protein</fullName>
    </submittedName>
</protein>